<accession>A0ABU7TA31</accession>
<name>A0ABU7TA31_9HYPH</name>
<reference evidence="1 2" key="1">
    <citation type="journal article" date="2012" name="Genet. Mol. Biol.">
        <title>Analysis of 16S rRNA and mxaF genes revealing insights into Methylobacterium niche-specific plant association.</title>
        <authorList>
            <person name="Dourado M.N."/>
            <person name="Andreote F.D."/>
            <person name="Dini-Andreote F."/>
            <person name="Conti R."/>
            <person name="Araujo J.M."/>
            <person name="Araujo W.L."/>
        </authorList>
    </citation>
    <scope>NUCLEOTIDE SEQUENCE [LARGE SCALE GENOMIC DNA]</scope>
    <source>
        <strain evidence="1 2">SR1.6/4</strain>
    </source>
</reference>
<evidence type="ECO:0000313" key="2">
    <source>
        <dbReference type="Proteomes" id="UP001349262"/>
    </source>
</evidence>
<gene>
    <name evidence="1" type="ORF">MRSR164_10380</name>
</gene>
<dbReference type="Proteomes" id="UP001349262">
    <property type="component" value="Unassembled WGS sequence"/>
</dbReference>
<keyword evidence="2" id="KW-1185">Reference proteome</keyword>
<evidence type="ECO:0000313" key="1">
    <source>
        <dbReference type="EMBL" id="MEE7457169.1"/>
    </source>
</evidence>
<proteinExistence type="predicted"/>
<protein>
    <submittedName>
        <fullName evidence="1">Uncharacterized protein</fullName>
    </submittedName>
</protein>
<sequence>MAASLTVGDLFKAKAVTDEQVNTAVETYLTKPETSAHPIAEGYTVDLAAAVEGHGWASQIAANPAINPVLRRAAVQTAILLARARKARTVRRKDRTAPPA</sequence>
<dbReference type="EMBL" id="MLBY01000004">
    <property type="protein sequence ID" value="MEE7457169.1"/>
    <property type="molecule type" value="Genomic_DNA"/>
</dbReference>
<comment type="caution">
    <text evidence="1">The sequence shown here is derived from an EMBL/GenBank/DDBJ whole genome shotgun (WGS) entry which is preliminary data.</text>
</comment>
<organism evidence="1 2">
    <name type="scientific">Methylobacterium radiotolerans</name>
    <dbReference type="NCBI Taxonomy" id="31998"/>
    <lineage>
        <taxon>Bacteria</taxon>
        <taxon>Pseudomonadati</taxon>
        <taxon>Pseudomonadota</taxon>
        <taxon>Alphaproteobacteria</taxon>
        <taxon>Hyphomicrobiales</taxon>
        <taxon>Methylobacteriaceae</taxon>
        <taxon>Methylobacterium</taxon>
    </lineage>
</organism>